<dbReference type="EMBL" id="WSRS01000004">
    <property type="protein sequence ID" value="MVX58245.1"/>
    <property type="molecule type" value="Genomic_DNA"/>
</dbReference>
<dbReference type="Gene3D" id="3.30.2000.30">
    <property type="match status" value="1"/>
</dbReference>
<evidence type="ECO:0000313" key="1">
    <source>
        <dbReference type="EMBL" id="MVX58245.1"/>
    </source>
</evidence>
<accession>A0A7X3G6X6</accession>
<evidence type="ECO:0000313" key="2">
    <source>
        <dbReference type="Proteomes" id="UP000461595"/>
    </source>
</evidence>
<dbReference type="OrthoDB" id="1701539at2"/>
<comment type="caution">
    <text evidence="1">The sequence shown here is derived from an EMBL/GenBank/DDBJ whole genome shotgun (WGS) entry which is preliminary data.</text>
</comment>
<dbReference type="InterPro" id="IPR053745">
    <property type="entry name" value="Viral_Tail_Comp_sf"/>
</dbReference>
<protein>
    <submittedName>
        <fullName evidence="1">Uncharacterized protein</fullName>
    </submittedName>
</protein>
<gene>
    <name evidence="1" type="ORF">E5983_00970</name>
</gene>
<dbReference type="RefSeq" id="WP_160332077.1">
    <property type="nucleotide sequence ID" value="NZ_WSRS01000004.1"/>
</dbReference>
<proteinExistence type="predicted"/>
<reference evidence="1 2" key="1">
    <citation type="submission" date="2019-12" db="EMBL/GenBank/DDBJ databases">
        <title>Microbes associate with the intestines of laboratory mice.</title>
        <authorList>
            <person name="Navarre W."/>
            <person name="Wong E."/>
        </authorList>
    </citation>
    <scope>NUCLEOTIDE SEQUENCE [LARGE SCALE GENOMIC DNA]</scope>
    <source>
        <strain evidence="1 2">NM51_B2-22</strain>
    </source>
</reference>
<dbReference type="AlphaFoldDB" id="A0A7X3G6X6"/>
<organism evidence="1 2">
    <name type="scientific">Streptococcus danieliae</name>
    <dbReference type="NCBI Taxonomy" id="747656"/>
    <lineage>
        <taxon>Bacteria</taxon>
        <taxon>Bacillati</taxon>
        <taxon>Bacillota</taxon>
        <taxon>Bacilli</taxon>
        <taxon>Lactobacillales</taxon>
        <taxon>Streptococcaceae</taxon>
        <taxon>Streptococcus</taxon>
    </lineage>
</organism>
<dbReference type="Proteomes" id="UP000461595">
    <property type="component" value="Unassembled WGS sequence"/>
</dbReference>
<sequence>MLNKQPDQQLHDELIRRATDLGLDAYPFLPKEGTPYPFMTVAYTQLLPRPTKSYLLGTVIAQVDIWGTIDDRKLVSDWIGKLMQEFSTIREIDGRKWSMDLSSSSEILKDDSTDDMLYHGVLDLKFKFY</sequence>
<name>A0A7X3G6X6_9STRE</name>